<evidence type="ECO:0000256" key="6">
    <source>
        <dbReference type="ARBA" id="ARBA00022723"/>
    </source>
</evidence>
<evidence type="ECO:0000313" key="15">
    <source>
        <dbReference type="EMBL" id="AOW05293.1"/>
    </source>
</evidence>
<dbReference type="OrthoDB" id="8062037at2759"/>
<evidence type="ECO:0000313" key="17">
    <source>
        <dbReference type="Proteomes" id="UP000182444"/>
    </source>
</evidence>
<evidence type="ECO:0000313" key="16">
    <source>
        <dbReference type="EMBL" id="RDW27456.1"/>
    </source>
</evidence>
<evidence type="ECO:0000256" key="1">
    <source>
        <dbReference type="ARBA" id="ARBA00000900"/>
    </source>
</evidence>
<evidence type="ECO:0000256" key="2">
    <source>
        <dbReference type="ARBA" id="ARBA00004141"/>
    </source>
</evidence>
<feature type="region of interest" description="Disordered" evidence="13">
    <location>
        <begin position="256"/>
        <end position="303"/>
    </location>
</feature>
<dbReference type="EMBL" id="CP017557">
    <property type="protein sequence ID" value="AOW05293.1"/>
    <property type="molecule type" value="Genomic_DNA"/>
</dbReference>
<dbReference type="GO" id="GO:0006511">
    <property type="term" value="P:ubiquitin-dependent protein catabolic process"/>
    <property type="evidence" value="ECO:0007669"/>
    <property type="project" value="TreeGrafter"/>
</dbReference>
<evidence type="ECO:0000256" key="4">
    <source>
        <dbReference type="ARBA" id="ARBA00022679"/>
    </source>
</evidence>
<organism evidence="15 17">
    <name type="scientific">Yarrowia lipolytica</name>
    <name type="common">Candida lipolytica</name>
    <dbReference type="NCBI Taxonomy" id="4952"/>
    <lineage>
        <taxon>Eukaryota</taxon>
        <taxon>Fungi</taxon>
        <taxon>Dikarya</taxon>
        <taxon>Ascomycota</taxon>
        <taxon>Saccharomycotina</taxon>
        <taxon>Dipodascomycetes</taxon>
        <taxon>Dipodascales</taxon>
        <taxon>Dipodascales incertae sedis</taxon>
        <taxon>Yarrowia</taxon>
    </lineage>
</organism>
<gene>
    <name evidence="16" type="ORF">B0I71DRAFT_129032</name>
    <name evidence="15" type="ORF">YALI1_E14561g</name>
</gene>
<feature type="compositionally biased region" description="Pro residues" evidence="13">
    <location>
        <begin position="274"/>
        <end position="284"/>
    </location>
</feature>
<keyword evidence="10" id="KW-1133">Transmembrane helix</keyword>
<keyword evidence="7 12" id="KW-0863">Zinc-finger</keyword>
<dbReference type="PANTHER" id="PTHR45977:SF28">
    <property type="entry name" value="OS02G0674700 PROTEIN"/>
    <property type="match status" value="1"/>
</dbReference>
<evidence type="ECO:0000256" key="5">
    <source>
        <dbReference type="ARBA" id="ARBA00022692"/>
    </source>
</evidence>
<feature type="region of interest" description="Disordered" evidence="13">
    <location>
        <begin position="1"/>
        <end position="92"/>
    </location>
</feature>
<dbReference type="GO" id="GO:0016567">
    <property type="term" value="P:protein ubiquitination"/>
    <property type="evidence" value="ECO:0007669"/>
    <property type="project" value="TreeGrafter"/>
</dbReference>
<feature type="compositionally biased region" description="Basic and acidic residues" evidence="13">
    <location>
        <begin position="1"/>
        <end position="10"/>
    </location>
</feature>
<dbReference type="Proteomes" id="UP000182444">
    <property type="component" value="Chromosome 1E"/>
</dbReference>
<keyword evidence="11" id="KW-0472">Membrane</keyword>
<evidence type="ECO:0000256" key="7">
    <source>
        <dbReference type="ARBA" id="ARBA00022771"/>
    </source>
</evidence>
<feature type="compositionally biased region" description="Acidic residues" evidence="13">
    <location>
        <begin position="69"/>
        <end position="81"/>
    </location>
</feature>
<name>A0A1D8NI32_YARLL</name>
<evidence type="ECO:0000256" key="10">
    <source>
        <dbReference type="ARBA" id="ARBA00022989"/>
    </source>
</evidence>
<keyword evidence="5" id="KW-0812">Transmembrane</keyword>
<dbReference type="AlphaFoldDB" id="A0A1D8NI32"/>
<evidence type="ECO:0000256" key="3">
    <source>
        <dbReference type="ARBA" id="ARBA00012483"/>
    </source>
</evidence>
<dbReference type="KEGG" id="yli:2912796"/>
<protein>
    <recommendedName>
        <fullName evidence="3">RING-type E3 ubiquitin transferase</fullName>
        <ecNumber evidence="3">2.3.2.27</ecNumber>
    </recommendedName>
</protein>
<evidence type="ECO:0000256" key="12">
    <source>
        <dbReference type="PROSITE-ProRule" id="PRU00175"/>
    </source>
</evidence>
<evidence type="ECO:0000256" key="8">
    <source>
        <dbReference type="ARBA" id="ARBA00022786"/>
    </source>
</evidence>
<feature type="compositionally biased region" description="Acidic residues" evidence="13">
    <location>
        <begin position="294"/>
        <end position="303"/>
    </location>
</feature>
<comment type="catalytic activity">
    <reaction evidence="1">
        <text>S-ubiquitinyl-[E2 ubiquitin-conjugating enzyme]-L-cysteine + [acceptor protein]-L-lysine = [E2 ubiquitin-conjugating enzyme]-L-cysteine + N(6)-ubiquitinyl-[acceptor protein]-L-lysine.</text>
        <dbReference type="EC" id="2.3.2.27"/>
    </reaction>
</comment>
<proteinExistence type="predicted"/>
<dbReference type="EMBL" id="KZ858962">
    <property type="protein sequence ID" value="RDW27456.1"/>
    <property type="molecule type" value="Genomic_DNA"/>
</dbReference>
<dbReference type="EC" id="2.3.2.27" evidence="3"/>
<keyword evidence="8" id="KW-0833">Ubl conjugation pathway</keyword>
<dbReference type="PROSITE" id="PS50089">
    <property type="entry name" value="ZF_RING_2"/>
    <property type="match status" value="1"/>
</dbReference>
<keyword evidence="6" id="KW-0479">Metal-binding</keyword>
<reference evidence="16 18" key="2">
    <citation type="submission" date="2018-07" db="EMBL/GenBank/DDBJ databases">
        <title>Draft Genome Assemblies for Five Robust Yarrowia lipolytica Strains Exhibiting High Lipid Production and Pentose Sugar Utilization and Sugar Alcohol Secretion from Undetoxified Lignocellulosic Biomass Hydrolysates.</title>
        <authorList>
            <consortium name="DOE Joint Genome Institute"/>
            <person name="Walker C."/>
            <person name="Ryu S."/>
            <person name="Na H."/>
            <person name="Zane M."/>
            <person name="LaButti K."/>
            <person name="Lipzen A."/>
            <person name="Haridas S."/>
            <person name="Barry K."/>
            <person name="Grigoriev I.V."/>
            <person name="Quarterman J."/>
            <person name="Slininger P."/>
            <person name="Dien B."/>
            <person name="Trinh C.T."/>
        </authorList>
    </citation>
    <scope>NUCLEOTIDE SEQUENCE [LARGE SCALE GENOMIC DNA]</scope>
    <source>
        <strain evidence="16 18">YB392</strain>
    </source>
</reference>
<reference evidence="15 17" key="1">
    <citation type="journal article" date="2016" name="PLoS ONE">
        <title>Sequence Assembly of Yarrowia lipolytica Strain W29/CLIB89 Shows Transposable Element Diversity.</title>
        <authorList>
            <person name="Magnan C."/>
            <person name="Yu J."/>
            <person name="Chang I."/>
            <person name="Jahn E."/>
            <person name="Kanomata Y."/>
            <person name="Wu J."/>
            <person name="Zeller M."/>
            <person name="Oakes M."/>
            <person name="Baldi P."/>
            <person name="Sandmeyer S."/>
        </authorList>
    </citation>
    <scope>NUCLEOTIDE SEQUENCE [LARGE SCALE GENOMIC DNA]</scope>
    <source>
        <strain evidence="15">CLIB89</strain>
        <strain evidence="17">CLIB89(W29)</strain>
    </source>
</reference>
<evidence type="ECO:0000256" key="11">
    <source>
        <dbReference type="ARBA" id="ARBA00023136"/>
    </source>
</evidence>
<dbReference type="Proteomes" id="UP000256601">
    <property type="component" value="Unassembled WGS sequence"/>
</dbReference>
<comment type="subcellular location">
    <subcellularLocation>
        <location evidence="2">Membrane</location>
        <topology evidence="2">Multi-pass membrane protein</topology>
    </subcellularLocation>
</comment>
<evidence type="ECO:0000259" key="14">
    <source>
        <dbReference type="PROSITE" id="PS50089"/>
    </source>
</evidence>
<dbReference type="VEuPathDB" id="FungiDB:YALI0_E11737g"/>
<dbReference type="RefSeq" id="XP_503833.1">
    <property type="nucleotide sequence ID" value="XM_503833.1"/>
</dbReference>
<accession>A0A1D8NI32</accession>
<dbReference type="InterPro" id="IPR013083">
    <property type="entry name" value="Znf_RING/FYVE/PHD"/>
</dbReference>
<keyword evidence="4" id="KW-0808">Transferase</keyword>
<evidence type="ECO:0000256" key="9">
    <source>
        <dbReference type="ARBA" id="ARBA00022833"/>
    </source>
</evidence>
<evidence type="ECO:0000313" key="18">
    <source>
        <dbReference type="Proteomes" id="UP000256601"/>
    </source>
</evidence>
<dbReference type="GO" id="GO:0061630">
    <property type="term" value="F:ubiquitin protein ligase activity"/>
    <property type="evidence" value="ECO:0007669"/>
    <property type="project" value="UniProtKB-EC"/>
</dbReference>
<sequence>MKRDKNKTDGDTDSTDSTPDDTTATDDMTDDVHDLYATDATSPQVDGDVDQSDVKTPGDTVTQERDTDAGSDTETESDNDAEPLLSPSQPHNVHKYRGVLHCGVCSKVVKHGVQVRPLPCKDHVIHTECVTGNNQLPSKCMSQKCSPSSNTSTSSDASPNMALPKVILTVQDFERDYPVTHFLPTESEVTYCLVCQGIVNPPTQVRTMPCGHKAHASCIPAPLAVPDKCRFCRRDNHYRREQELLDGYDPALYANQNLPVYPGRSDEGEDDDSPPPAHSPPPPGAELGLPTYEEATEWTEETK</sequence>
<dbReference type="Gene3D" id="3.30.40.10">
    <property type="entry name" value="Zinc/RING finger domain, C3HC4 (zinc finger)"/>
    <property type="match status" value="1"/>
</dbReference>
<dbReference type="VEuPathDB" id="FungiDB:YALI1_E14561g"/>
<evidence type="ECO:0000256" key="13">
    <source>
        <dbReference type="SAM" id="MobiDB-lite"/>
    </source>
</evidence>
<dbReference type="PANTHER" id="PTHR45977">
    <property type="entry name" value="TARGET OF ERK KINASE MPK-1"/>
    <property type="match status" value="1"/>
</dbReference>
<dbReference type="InterPro" id="IPR001841">
    <property type="entry name" value="Znf_RING"/>
</dbReference>
<keyword evidence="9" id="KW-0862">Zinc</keyword>
<feature type="domain" description="RING-type" evidence="14">
    <location>
        <begin position="192"/>
        <end position="233"/>
    </location>
</feature>
<dbReference type="GeneID" id="2912796"/>
<dbReference type="SUPFAM" id="SSF57850">
    <property type="entry name" value="RING/U-box"/>
    <property type="match status" value="1"/>
</dbReference>
<dbReference type="GO" id="GO:0008270">
    <property type="term" value="F:zinc ion binding"/>
    <property type="evidence" value="ECO:0007669"/>
    <property type="project" value="UniProtKB-KW"/>
</dbReference>
<dbReference type="GO" id="GO:0016020">
    <property type="term" value="C:membrane"/>
    <property type="evidence" value="ECO:0007669"/>
    <property type="project" value="UniProtKB-SubCell"/>
</dbReference>